<evidence type="ECO:0000313" key="2">
    <source>
        <dbReference type="EMBL" id="QJW83909.1"/>
    </source>
</evidence>
<name>A0ABX6P1E0_9BURK</name>
<dbReference type="Pfam" id="PF24720">
    <property type="entry name" value="DUF7673"/>
    <property type="match status" value="1"/>
</dbReference>
<proteinExistence type="predicted"/>
<sequence length="186" mass="20556">MGKAERDRRHQPTSERINHVQLVVGKGDRMRIDHEGTLLERARMLGEELCSHRATEAGLAALDRLVRIAEERQSPQVRDVADFIAAVWSNKPLPLATLRGLQPEVGDDMLAVLDAFRHARLNLVEQLEGGPLRVKRLLARWSQPGPEPAFQTITLAGPSTGAGMRSFPPGCPQTCTPQLWESPYAG</sequence>
<evidence type="ECO:0000313" key="3">
    <source>
        <dbReference type="Proteomes" id="UP000500826"/>
    </source>
</evidence>
<gene>
    <name evidence="2" type="ORF">HK414_07765</name>
</gene>
<reference evidence="2 3" key="1">
    <citation type="submission" date="2020-05" db="EMBL/GenBank/DDBJ databases">
        <title>Ramlibacter rhizophilus sp. nov., isolated from rhizosphere soil of national flower Mugunghwa from South Korea.</title>
        <authorList>
            <person name="Zheng-Fei Y."/>
            <person name="Huan T."/>
        </authorList>
    </citation>
    <scope>NUCLEOTIDE SEQUENCE [LARGE SCALE GENOMIC DNA]</scope>
    <source>
        <strain evidence="2 3">H242</strain>
    </source>
</reference>
<reference evidence="2 3" key="2">
    <citation type="submission" date="2020-05" db="EMBL/GenBank/DDBJ databases">
        <authorList>
            <person name="Khan S.A."/>
            <person name="Jeon C.O."/>
            <person name="Chun B.H."/>
        </authorList>
    </citation>
    <scope>NUCLEOTIDE SEQUENCE [LARGE SCALE GENOMIC DNA]</scope>
    <source>
        <strain evidence="2 3">H242</strain>
    </source>
</reference>
<feature type="domain" description="DUF7673" evidence="1">
    <location>
        <begin position="60"/>
        <end position="141"/>
    </location>
</feature>
<dbReference type="Proteomes" id="UP000500826">
    <property type="component" value="Chromosome"/>
</dbReference>
<organism evidence="2 3">
    <name type="scientific">Ramlibacter terrae</name>
    <dbReference type="NCBI Taxonomy" id="2732511"/>
    <lineage>
        <taxon>Bacteria</taxon>
        <taxon>Pseudomonadati</taxon>
        <taxon>Pseudomonadota</taxon>
        <taxon>Betaproteobacteria</taxon>
        <taxon>Burkholderiales</taxon>
        <taxon>Comamonadaceae</taxon>
        <taxon>Ramlibacter</taxon>
    </lineage>
</organism>
<evidence type="ECO:0000259" key="1">
    <source>
        <dbReference type="Pfam" id="PF24720"/>
    </source>
</evidence>
<accession>A0ABX6P1E0</accession>
<dbReference type="EMBL" id="CP053418">
    <property type="protein sequence ID" value="QJW83909.1"/>
    <property type="molecule type" value="Genomic_DNA"/>
</dbReference>
<keyword evidence="3" id="KW-1185">Reference proteome</keyword>
<dbReference type="InterPro" id="IPR056090">
    <property type="entry name" value="DUF7673"/>
</dbReference>
<protein>
    <recommendedName>
        <fullName evidence="1">DUF7673 domain-containing protein</fullName>
    </recommendedName>
</protein>